<feature type="region of interest" description="Disordered" evidence="1">
    <location>
        <begin position="1"/>
        <end position="52"/>
    </location>
</feature>
<reference evidence="2 3" key="1">
    <citation type="journal article" date="2021" name="Sci. Rep.">
        <title>Chromosome anchoring in Senegalese sole (Solea senegalensis) reveals sex-associated markers and genome rearrangements in flatfish.</title>
        <authorList>
            <person name="Guerrero-Cozar I."/>
            <person name="Gomez-Garrido J."/>
            <person name="Berbel C."/>
            <person name="Martinez-Blanch J.F."/>
            <person name="Alioto T."/>
            <person name="Claros M.G."/>
            <person name="Gagnaire P.A."/>
            <person name="Manchado M."/>
        </authorList>
    </citation>
    <scope>NUCLEOTIDE SEQUENCE [LARGE SCALE GENOMIC DNA]</scope>
    <source>
        <strain evidence="2">Sse05_10M</strain>
    </source>
</reference>
<dbReference type="Proteomes" id="UP000693946">
    <property type="component" value="Unassembled WGS sequence"/>
</dbReference>
<name>A0AAV6PJL1_SOLSE</name>
<proteinExistence type="predicted"/>
<keyword evidence="3" id="KW-1185">Reference proteome</keyword>
<feature type="compositionally biased region" description="Low complexity" evidence="1">
    <location>
        <begin position="1"/>
        <end position="11"/>
    </location>
</feature>
<feature type="compositionally biased region" description="Basic and acidic residues" evidence="1">
    <location>
        <begin position="30"/>
        <end position="46"/>
    </location>
</feature>
<evidence type="ECO:0000313" key="3">
    <source>
        <dbReference type="Proteomes" id="UP000693946"/>
    </source>
</evidence>
<evidence type="ECO:0000256" key="1">
    <source>
        <dbReference type="SAM" id="MobiDB-lite"/>
    </source>
</evidence>
<organism evidence="2 3">
    <name type="scientific">Solea senegalensis</name>
    <name type="common">Senegalese sole</name>
    <dbReference type="NCBI Taxonomy" id="28829"/>
    <lineage>
        <taxon>Eukaryota</taxon>
        <taxon>Metazoa</taxon>
        <taxon>Chordata</taxon>
        <taxon>Craniata</taxon>
        <taxon>Vertebrata</taxon>
        <taxon>Euteleostomi</taxon>
        <taxon>Actinopterygii</taxon>
        <taxon>Neopterygii</taxon>
        <taxon>Teleostei</taxon>
        <taxon>Neoteleostei</taxon>
        <taxon>Acanthomorphata</taxon>
        <taxon>Carangaria</taxon>
        <taxon>Pleuronectiformes</taxon>
        <taxon>Pleuronectoidei</taxon>
        <taxon>Soleidae</taxon>
        <taxon>Solea</taxon>
    </lineage>
</organism>
<sequence>MSGQLAAQRRATGGGRREEESETSPGNQEPSDRCKGFRERRHERQSRQKTLS</sequence>
<evidence type="ECO:0000313" key="2">
    <source>
        <dbReference type="EMBL" id="KAG7463179.1"/>
    </source>
</evidence>
<gene>
    <name evidence="2" type="ORF">JOB18_036874</name>
</gene>
<protein>
    <submittedName>
        <fullName evidence="2">Uncharacterized protein</fullName>
    </submittedName>
</protein>
<comment type="caution">
    <text evidence="2">The sequence shown here is derived from an EMBL/GenBank/DDBJ whole genome shotgun (WGS) entry which is preliminary data.</text>
</comment>
<dbReference type="AlphaFoldDB" id="A0AAV6PJL1"/>
<accession>A0AAV6PJL1</accession>
<dbReference type="EMBL" id="JAGKHQ010000919">
    <property type="protein sequence ID" value="KAG7463179.1"/>
    <property type="molecule type" value="Genomic_DNA"/>
</dbReference>